<reference evidence="1 2" key="1">
    <citation type="submission" date="2018-03" db="EMBL/GenBank/DDBJ databases">
        <title>Genomic Encyclopedia of Type Strains, Phase III (KMG-III): the genomes of soil and plant-associated and newly described type strains.</title>
        <authorList>
            <person name="Whitman W."/>
        </authorList>
    </citation>
    <scope>NUCLEOTIDE SEQUENCE [LARGE SCALE GENOMIC DNA]</scope>
    <source>
        <strain evidence="1 2">VKM Ac-1602</strain>
    </source>
</reference>
<gene>
    <name evidence="1" type="ORF">B0H03_106132</name>
</gene>
<evidence type="ECO:0008006" key="3">
    <source>
        <dbReference type="Google" id="ProtNLM"/>
    </source>
</evidence>
<organism evidence="1 2">
    <name type="scientific">Rathayibacter iranicus NCPPB 2253 = VKM Ac-1602</name>
    <dbReference type="NCBI Taxonomy" id="1328868"/>
    <lineage>
        <taxon>Bacteria</taxon>
        <taxon>Bacillati</taxon>
        <taxon>Actinomycetota</taxon>
        <taxon>Actinomycetes</taxon>
        <taxon>Micrococcales</taxon>
        <taxon>Microbacteriaceae</taxon>
        <taxon>Rathayibacter</taxon>
    </lineage>
</organism>
<evidence type="ECO:0000313" key="1">
    <source>
        <dbReference type="EMBL" id="PWJ64004.1"/>
    </source>
</evidence>
<keyword evidence="2" id="KW-1185">Reference proteome</keyword>
<dbReference type="EMBL" id="QGDV01000006">
    <property type="protein sequence ID" value="PWJ64004.1"/>
    <property type="molecule type" value="Genomic_DNA"/>
</dbReference>
<protein>
    <recommendedName>
        <fullName evidence="3">Transposase</fullName>
    </recommendedName>
</protein>
<comment type="caution">
    <text evidence="1">The sequence shown here is derived from an EMBL/GenBank/DDBJ whole genome shotgun (WGS) entry which is preliminary data.</text>
</comment>
<name>A0ABX5LCB6_9MICO</name>
<dbReference type="Proteomes" id="UP000245674">
    <property type="component" value="Unassembled WGS sequence"/>
</dbReference>
<evidence type="ECO:0000313" key="2">
    <source>
        <dbReference type="Proteomes" id="UP000245674"/>
    </source>
</evidence>
<proteinExistence type="predicted"/>
<sequence length="36" mass="4137">MLATGDAIFRRDEAQLRVLIWDDSGVVMRYEHVAVC</sequence>
<accession>A0ABX5LCB6</accession>